<dbReference type="InParanoid" id="A0A1E7EW02"/>
<protein>
    <submittedName>
        <fullName evidence="2">Uncharacterized protein</fullName>
    </submittedName>
</protein>
<keyword evidence="1" id="KW-0472">Membrane</keyword>
<keyword evidence="3" id="KW-1185">Reference proteome</keyword>
<feature type="transmembrane region" description="Helical" evidence="1">
    <location>
        <begin position="143"/>
        <end position="166"/>
    </location>
</feature>
<accession>A0A1E7EW02</accession>
<dbReference type="OrthoDB" id="47319at2759"/>
<proteinExistence type="predicted"/>
<dbReference type="EMBL" id="KV784373">
    <property type="protein sequence ID" value="OEU10208.1"/>
    <property type="molecule type" value="Genomic_DNA"/>
</dbReference>
<keyword evidence="1" id="KW-0812">Transmembrane</keyword>
<dbReference type="AlphaFoldDB" id="A0A1E7EW02"/>
<reference evidence="2 3" key="1">
    <citation type="submission" date="2016-09" db="EMBL/GenBank/DDBJ databases">
        <title>Extensive genetic diversity and differential bi-allelic expression allows diatom success in the polar Southern Ocean.</title>
        <authorList>
            <consortium name="DOE Joint Genome Institute"/>
            <person name="Mock T."/>
            <person name="Otillar R.P."/>
            <person name="Strauss J."/>
            <person name="Dupont C."/>
            <person name="Frickenhaus S."/>
            <person name="Maumus F."/>
            <person name="Mcmullan M."/>
            <person name="Sanges R."/>
            <person name="Schmutz J."/>
            <person name="Toseland A."/>
            <person name="Valas R."/>
            <person name="Veluchamy A."/>
            <person name="Ward B.J."/>
            <person name="Allen A."/>
            <person name="Barry K."/>
            <person name="Falciatore A."/>
            <person name="Ferrante M."/>
            <person name="Fortunato A.E."/>
            <person name="Gloeckner G."/>
            <person name="Gruber A."/>
            <person name="Hipkin R."/>
            <person name="Janech M."/>
            <person name="Kroth P."/>
            <person name="Leese F."/>
            <person name="Lindquist E."/>
            <person name="Lyon B.R."/>
            <person name="Martin J."/>
            <person name="Mayer C."/>
            <person name="Parker M."/>
            <person name="Quesneville H."/>
            <person name="Raymond J."/>
            <person name="Uhlig C."/>
            <person name="Valentin K.U."/>
            <person name="Worden A.Z."/>
            <person name="Armbrust E.V."/>
            <person name="Bowler C."/>
            <person name="Green B."/>
            <person name="Moulton V."/>
            <person name="Van Oosterhout C."/>
            <person name="Grigoriev I."/>
        </authorList>
    </citation>
    <scope>NUCLEOTIDE SEQUENCE [LARGE SCALE GENOMIC DNA]</scope>
    <source>
        <strain evidence="2 3">CCMP1102</strain>
    </source>
</reference>
<sequence length="170" mass="18800">MKISICFIILGCLGIFNYQGLYYDILGISTYGSFDPHDVKHLKELEISGEEVGYLLIKNKEFPYDWDSGEIVYIIFLSVIFSGTIVLEGVVTSTMAQVTPSKLNACFINSGLLATLIGTIGRVLSDSMITFSAVLDIHIFVDFVNATFLPVLVLAIGCLILVHIYYDKLV</sequence>
<evidence type="ECO:0000313" key="3">
    <source>
        <dbReference type="Proteomes" id="UP000095751"/>
    </source>
</evidence>
<gene>
    <name evidence="2" type="ORF">FRACYDRAFT_271234</name>
</gene>
<feature type="transmembrane region" description="Helical" evidence="1">
    <location>
        <begin position="71"/>
        <end position="91"/>
    </location>
</feature>
<dbReference type="KEGG" id="fcy:FRACYDRAFT_271234"/>
<feature type="transmembrane region" description="Helical" evidence="1">
    <location>
        <begin position="103"/>
        <end position="123"/>
    </location>
</feature>
<evidence type="ECO:0000256" key="1">
    <source>
        <dbReference type="SAM" id="Phobius"/>
    </source>
</evidence>
<organism evidence="2 3">
    <name type="scientific">Fragilariopsis cylindrus CCMP1102</name>
    <dbReference type="NCBI Taxonomy" id="635003"/>
    <lineage>
        <taxon>Eukaryota</taxon>
        <taxon>Sar</taxon>
        <taxon>Stramenopiles</taxon>
        <taxon>Ochrophyta</taxon>
        <taxon>Bacillariophyta</taxon>
        <taxon>Bacillariophyceae</taxon>
        <taxon>Bacillariophycidae</taxon>
        <taxon>Bacillariales</taxon>
        <taxon>Bacillariaceae</taxon>
        <taxon>Fragilariopsis</taxon>
    </lineage>
</organism>
<dbReference type="Proteomes" id="UP000095751">
    <property type="component" value="Unassembled WGS sequence"/>
</dbReference>
<evidence type="ECO:0000313" key="2">
    <source>
        <dbReference type="EMBL" id="OEU10208.1"/>
    </source>
</evidence>
<name>A0A1E7EW02_9STRA</name>
<keyword evidence="1" id="KW-1133">Transmembrane helix</keyword>